<feature type="region of interest" description="Disordered" evidence="1">
    <location>
        <begin position="99"/>
        <end position="134"/>
    </location>
</feature>
<evidence type="ECO:0000256" key="1">
    <source>
        <dbReference type="SAM" id="MobiDB-lite"/>
    </source>
</evidence>
<feature type="compositionally biased region" description="Acidic residues" evidence="1">
    <location>
        <begin position="123"/>
        <end position="134"/>
    </location>
</feature>
<feature type="transmembrane region" description="Helical" evidence="2">
    <location>
        <begin position="53"/>
        <end position="70"/>
    </location>
</feature>
<keyword evidence="2" id="KW-0472">Membrane</keyword>
<proteinExistence type="predicted"/>
<protein>
    <submittedName>
        <fullName evidence="3">PrgI family protein</fullName>
    </submittedName>
</protein>
<name>A0AAW9DG60_STRSU</name>
<evidence type="ECO:0000256" key="2">
    <source>
        <dbReference type="SAM" id="Phobius"/>
    </source>
</evidence>
<gene>
    <name evidence="3" type="ORF">SHY70_05690</name>
</gene>
<comment type="caution">
    <text evidence="3">The sequence shown here is derived from an EMBL/GenBank/DDBJ whole genome shotgun (WGS) entry which is preliminary data.</text>
</comment>
<evidence type="ECO:0000313" key="4">
    <source>
        <dbReference type="Proteomes" id="UP001270004"/>
    </source>
</evidence>
<dbReference type="RefSeq" id="WP_105143446.1">
    <property type="nucleotide sequence ID" value="NZ_CP102141.1"/>
</dbReference>
<organism evidence="3 4">
    <name type="scientific">Streptococcus suis</name>
    <dbReference type="NCBI Taxonomy" id="1307"/>
    <lineage>
        <taxon>Bacteria</taxon>
        <taxon>Bacillati</taxon>
        <taxon>Bacillota</taxon>
        <taxon>Bacilli</taxon>
        <taxon>Lactobacillales</taxon>
        <taxon>Streptococcaceae</taxon>
        <taxon>Streptococcus</taxon>
    </lineage>
</organism>
<feature type="compositionally biased region" description="Basic and acidic residues" evidence="1">
    <location>
        <begin position="99"/>
        <end position="122"/>
    </location>
</feature>
<keyword evidence="2" id="KW-0812">Transmembrane</keyword>
<dbReference type="AlphaFoldDB" id="A0AAW9DG60"/>
<dbReference type="EMBL" id="JAWWZK010000009">
    <property type="protein sequence ID" value="MDX5037772.1"/>
    <property type="molecule type" value="Genomic_DNA"/>
</dbReference>
<sequence>MAQKLGSEFLKTFDDYEPPFLFGRTKRQFVMSVGTFGSIGLSALLYYFGFPNWITLILLGAILVPIFIYGSKKDIEMKERYGFLLTKQKRSFMTEFNEKGEGETAHDFKPKKGFSEVDQSREGEEETPEENPQT</sequence>
<keyword evidence="2" id="KW-1133">Transmembrane helix</keyword>
<reference evidence="3" key="1">
    <citation type="submission" date="2023-11" db="EMBL/GenBank/DDBJ databases">
        <title>Antimicrobial resistance in invasive Streptococcus suis isolated in Spain and the associated genetic mechanisms.</title>
        <authorList>
            <person name="Uruen C."/>
            <person name="Arenas J.A."/>
        </authorList>
    </citation>
    <scope>NUCLEOTIDE SEQUENCE</scope>
    <source>
        <strain evidence="3">Ss_70</strain>
    </source>
</reference>
<dbReference type="Proteomes" id="UP001270004">
    <property type="component" value="Unassembled WGS sequence"/>
</dbReference>
<accession>A0AAW9DG60</accession>
<feature type="transmembrane region" description="Helical" evidence="2">
    <location>
        <begin position="29"/>
        <end position="47"/>
    </location>
</feature>
<evidence type="ECO:0000313" key="3">
    <source>
        <dbReference type="EMBL" id="MDX5037772.1"/>
    </source>
</evidence>